<name>A0A6A5ASV7_APHAT</name>
<proteinExistence type="predicted"/>
<comment type="caution">
    <text evidence="1">The sequence shown here is derived from an EMBL/GenBank/DDBJ whole genome shotgun (WGS) entry which is preliminary data.</text>
</comment>
<gene>
    <name evidence="1" type="ORF">AaE_003827</name>
</gene>
<dbReference type="AlphaFoldDB" id="A0A6A5ASV7"/>
<organism evidence="1 2">
    <name type="scientific">Aphanomyces astaci</name>
    <name type="common">Crayfish plague agent</name>
    <dbReference type="NCBI Taxonomy" id="112090"/>
    <lineage>
        <taxon>Eukaryota</taxon>
        <taxon>Sar</taxon>
        <taxon>Stramenopiles</taxon>
        <taxon>Oomycota</taxon>
        <taxon>Saprolegniomycetes</taxon>
        <taxon>Saprolegniales</taxon>
        <taxon>Verrucalvaceae</taxon>
        <taxon>Aphanomyces</taxon>
    </lineage>
</organism>
<accession>A0A6A5ASV7</accession>
<sequence>MPGGCDINRGQLEVLWQEVPSSTPKVDWVDWSIVVHSSGDNSTTACASNSCDGVVEKSLEESMCDVARCDTLLVKNDLDDSSDFSWKVTYSGQVCLKLGMQADVRRDSSWLHHRGGKGNLGGQPRHHQWVHQWVPKKNTGQQGVLRWQSILEERLVVKQ</sequence>
<dbReference type="EMBL" id="VJMI01009496">
    <property type="protein sequence ID" value="KAF0758805.1"/>
    <property type="molecule type" value="Genomic_DNA"/>
</dbReference>
<evidence type="ECO:0000313" key="2">
    <source>
        <dbReference type="Proteomes" id="UP000469452"/>
    </source>
</evidence>
<protein>
    <submittedName>
        <fullName evidence="1">Uncharacterized protein</fullName>
    </submittedName>
</protein>
<dbReference type="Proteomes" id="UP000469452">
    <property type="component" value="Unassembled WGS sequence"/>
</dbReference>
<reference evidence="1 2" key="1">
    <citation type="submission" date="2019-06" db="EMBL/GenBank/DDBJ databases">
        <title>Genomics analysis of Aphanomyces spp. identifies a new class of oomycete effector associated with host adaptation.</title>
        <authorList>
            <person name="Gaulin E."/>
        </authorList>
    </citation>
    <scope>NUCLEOTIDE SEQUENCE [LARGE SCALE GENOMIC DNA]</scope>
    <source>
        <strain evidence="1 2">E</strain>
    </source>
</reference>
<evidence type="ECO:0000313" key="1">
    <source>
        <dbReference type="EMBL" id="KAF0758805.1"/>
    </source>
</evidence>